<reference evidence="1" key="1">
    <citation type="submission" date="2018-05" db="EMBL/GenBank/DDBJ databases">
        <authorList>
            <person name="Lanie J.A."/>
            <person name="Ng W.-L."/>
            <person name="Kazmierczak K.M."/>
            <person name="Andrzejewski T.M."/>
            <person name="Davidsen T.M."/>
            <person name="Wayne K.J."/>
            <person name="Tettelin H."/>
            <person name="Glass J.I."/>
            <person name="Rusch D."/>
            <person name="Podicherti R."/>
            <person name="Tsui H.-C.T."/>
            <person name="Winkler M.E."/>
        </authorList>
    </citation>
    <scope>NUCLEOTIDE SEQUENCE</scope>
</reference>
<dbReference type="AlphaFoldDB" id="A0A382F3Z1"/>
<proteinExistence type="predicted"/>
<organism evidence="1">
    <name type="scientific">marine metagenome</name>
    <dbReference type="NCBI Taxonomy" id="408172"/>
    <lineage>
        <taxon>unclassified sequences</taxon>
        <taxon>metagenomes</taxon>
        <taxon>ecological metagenomes</taxon>
    </lineage>
</organism>
<protein>
    <submittedName>
        <fullName evidence="1">Uncharacterized protein</fullName>
    </submittedName>
</protein>
<dbReference type="EMBL" id="UINC01047749">
    <property type="protein sequence ID" value="SVB57399.1"/>
    <property type="molecule type" value="Genomic_DNA"/>
</dbReference>
<evidence type="ECO:0000313" key="1">
    <source>
        <dbReference type="EMBL" id="SVB57399.1"/>
    </source>
</evidence>
<accession>A0A382F3Z1</accession>
<gene>
    <name evidence="1" type="ORF">METZ01_LOCUS210253</name>
</gene>
<name>A0A382F3Z1_9ZZZZ</name>
<sequence length="33" mass="3885">MHKPLLERNQFSIHTSCAFWPDPDAQFLVVDEL</sequence>